<dbReference type="AlphaFoldDB" id="A0A210PJA7"/>
<dbReference type="OrthoDB" id="769138at2759"/>
<feature type="region of interest" description="Disordered" evidence="5">
    <location>
        <begin position="316"/>
        <end position="336"/>
    </location>
</feature>
<feature type="domain" description="Cyclin-like" evidence="6">
    <location>
        <begin position="52"/>
        <end position="138"/>
    </location>
</feature>
<dbReference type="PANTHER" id="PTHR10177">
    <property type="entry name" value="CYCLINS"/>
    <property type="match status" value="1"/>
</dbReference>
<evidence type="ECO:0000256" key="5">
    <source>
        <dbReference type="SAM" id="MobiDB-lite"/>
    </source>
</evidence>
<keyword evidence="1" id="KW-0132">Cell division</keyword>
<dbReference type="InterPro" id="IPR006671">
    <property type="entry name" value="Cyclin_N"/>
</dbReference>
<evidence type="ECO:0000259" key="6">
    <source>
        <dbReference type="SMART" id="SM00385"/>
    </source>
</evidence>
<reference evidence="7 8" key="1">
    <citation type="journal article" date="2017" name="Nat. Ecol. Evol.">
        <title>Scallop genome provides insights into evolution of bilaterian karyotype and development.</title>
        <authorList>
            <person name="Wang S."/>
            <person name="Zhang J."/>
            <person name="Jiao W."/>
            <person name="Li J."/>
            <person name="Xun X."/>
            <person name="Sun Y."/>
            <person name="Guo X."/>
            <person name="Huan P."/>
            <person name="Dong B."/>
            <person name="Zhang L."/>
            <person name="Hu X."/>
            <person name="Sun X."/>
            <person name="Wang J."/>
            <person name="Zhao C."/>
            <person name="Wang Y."/>
            <person name="Wang D."/>
            <person name="Huang X."/>
            <person name="Wang R."/>
            <person name="Lv J."/>
            <person name="Li Y."/>
            <person name="Zhang Z."/>
            <person name="Liu B."/>
            <person name="Lu W."/>
            <person name="Hui Y."/>
            <person name="Liang J."/>
            <person name="Zhou Z."/>
            <person name="Hou R."/>
            <person name="Li X."/>
            <person name="Liu Y."/>
            <person name="Li H."/>
            <person name="Ning X."/>
            <person name="Lin Y."/>
            <person name="Zhao L."/>
            <person name="Xing Q."/>
            <person name="Dou J."/>
            <person name="Li Y."/>
            <person name="Mao J."/>
            <person name="Guo H."/>
            <person name="Dou H."/>
            <person name="Li T."/>
            <person name="Mu C."/>
            <person name="Jiang W."/>
            <person name="Fu Q."/>
            <person name="Fu X."/>
            <person name="Miao Y."/>
            <person name="Liu J."/>
            <person name="Yu Q."/>
            <person name="Li R."/>
            <person name="Liao H."/>
            <person name="Li X."/>
            <person name="Kong Y."/>
            <person name="Jiang Z."/>
            <person name="Chourrout D."/>
            <person name="Li R."/>
            <person name="Bao Z."/>
        </authorList>
    </citation>
    <scope>NUCLEOTIDE SEQUENCE [LARGE SCALE GENOMIC DNA]</scope>
    <source>
        <strain evidence="7 8">PY_sf001</strain>
    </source>
</reference>
<keyword evidence="8" id="KW-1185">Reference proteome</keyword>
<dbReference type="PROSITE" id="PS00292">
    <property type="entry name" value="CYCLINS"/>
    <property type="match status" value="1"/>
</dbReference>
<dbReference type="EMBL" id="NEDP02076566">
    <property type="protein sequence ID" value="OWF36571.1"/>
    <property type="molecule type" value="Genomic_DNA"/>
</dbReference>
<dbReference type="Proteomes" id="UP000242188">
    <property type="component" value="Unassembled WGS sequence"/>
</dbReference>
<dbReference type="InterPro" id="IPR048258">
    <property type="entry name" value="Cyclins_cyclin-box"/>
</dbReference>
<evidence type="ECO:0000256" key="4">
    <source>
        <dbReference type="RuleBase" id="RU000383"/>
    </source>
</evidence>
<dbReference type="SUPFAM" id="SSF47954">
    <property type="entry name" value="Cyclin-like"/>
    <property type="match status" value="1"/>
</dbReference>
<evidence type="ECO:0000256" key="2">
    <source>
        <dbReference type="ARBA" id="ARBA00023127"/>
    </source>
</evidence>
<protein>
    <submittedName>
        <fullName evidence="7">Cyclin-I</fullName>
    </submittedName>
</protein>
<dbReference type="Gene3D" id="1.10.472.10">
    <property type="entry name" value="Cyclin-like"/>
    <property type="match status" value="2"/>
</dbReference>
<dbReference type="InterPro" id="IPR039361">
    <property type="entry name" value="Cyclin"/>
</dbReference>
<evidence type="ECO:0000313" key="7">
    <source>
        <dbReference type="EMBL" id="OWF36571.1"/>
    </source>
</evidence>
<keyword evidence="3" id="KW-0131">Cell cycle</keyword>
<dbReference type="SMART" id="SM00385">
    <property type="entry name" value="CYCLIN"/>
    <property type="match status" value="1"/>
</dbReference>
<comment type="similarity">
    <text evidence="4">Belongs to the cyclin family.</text>
</comment>
<dbReference type="GO" id="GO:0051301">
    <property type="term" value="P:cell division"/>
    <property type="evidence" value="ECO:0007669"/>
    <property type="project" value="UniProtKB-KW"/>
</dbReference>
<organism evidence="7 8">
    <name type="scientific">Mizuhopecten yessoensis</name>
    <name type="common">Japanese scallop</name>
    <name type="synonym">Patinopecten yessoensis</name>
    <dbReference type="NCBI Taxonomy" id="6573"/>
    <lineage>
        <taxon>Eukaryota</taxon>
        <taxon>Metazoa</taxon>
        <taxon>Spiralia</taxon>
        <taxon>Lophotrochozoa</taxon>
        <taxon>Mollusca</taxon>
        <taxon>Bivalvia</taxon>
        <taxon>Autobranchia</taxon>
        <taxon>Pteriomorphia</taxon>
        <taxon>Pectinida</taxon>
        <taxon>Pectinoidea</taxon>
        <taxon>Pectinidae</taxon>
        <taxon>Mizuhopecten</taxon>
    </lineage>
</organism>
<dbReference type="FunFam" id="1.10.472.10:FF:000006">
    <property type="entry name" value="Cyclin I"/>
    <property type="match status" value="1"/>
</dbReference>
<sequence length="336" mass="38618">MKLHSGISAKHLLQMLGESLYKEQTQWKSVSYKTQGNEQQEVLGQHRDEIVSWIIYQNSHFHFSPETVCLSIYLLDKFLQHVKVRPKYLHCVSISCYFIAAKTLEEDEVIPCTVDLVKISQVTCSVAEILRMEAVILNKLNWNIKYVTATDFLHILHAMLMCYHPQLLDGLRNMTPSQHLGVLTRKLFFCLSNHHLQTFKPSVICLAMISLELEQISQNWLSIMLMIQQMAGIDNKSLVWCREVISRFLVEKHLLPTGYHFLPHHPLRRITTMKRKAEQVESDEEVEDDISDAIKRLYNEDTSCDGNLIRASCGSELHQDTEGTSGQLKPTPVAAN</sequence>
<evidence type="ECO:0000256" key="1">
    <source>
        <dbReference type="ARBA" id="ARBA00022618"/>
    </source>
</evidence>
<evidence type="ECO:0000313" key="8">
    <source>
        <dbReference type="Proteomes" id="UP000242188"/>
    </source>
</evidence>
<accession>A0A210PJA7</accession>
<keyword evidence="2 4" id="KW-0195">Cyclin</keyword>
<evidence type="ECO:0000256" key="3">
    <source>
        <dbReference type="ARBA" id="ARBA00023306"/>
    </source>
</evidence>
<gene>
    <name evidence="7" type="ORF">KP79_PYT20442</name>
</gene>
<dbReference type="InterPro" id="IPR013763">
    <property type="entry name" value="Cyclin-like_dom"/>
</dbReference>
<proteinExistence type="inferred from homology"/>
<dbReference type="Pfam" id="PF00134">
    <property type="entry name" value="Cyclin_N"/>
    <property type="match status" value="1"/>
</dbReference>
<dbReference type="STRING" id="6573.A0A210PJA7"/>
<dbReference type="InterPro" id="IPR036915">
    <property type="entry name" value="Cyclin-like_sf"/>
</dbReference>
<name>A0A210PJA7_MIZYE</name>
<comment type="caution">
    <text evidence="7">The sequence shown here is derived from an EMBL/GenBank/DDBJ whole genome shotgun (WGS) entry which is preliminary data.</text>
</comment>